<gene>
    <name evidence="1" type="ORF">OWV82_012286</name>
</gene>
<reference evidence="1 2" key="1">
    <citation type="journal article" date="2023" name="Science">
        <title>Complex scaffold remodeling in plant triterpene biosynthesis.</title>
        <authorList>
            <person name="De La Pena R."/>
            <person name="Hodgson H."/>
            <person name="Liu J.C."/>
            <person name="Stephenson M.J."/>
            <person name="Martin A.C."/>
            <person name="Owen C."/>
            <person name="Harkess A."/>
            <person name="Leebens-Mack J."/>
            <person name="Jimenez L.E."/>
            <person name="Osbourn A."/>
            <person name="Sattely E.S."/>
        </authorList>
    </citation>
    <scope>NUCLEOTIDE SEQUENCE [LARGE SCALE GENOMIC DNA]</scope>
    <source>
        <strain evidence="2">cv. JPN11</strain>
        <tissue evidence="1">Leaf</tissue>
    </source>
</reference>
<sequence length="331" mass="35798">MEIISSRSISIHAYFLLILVMAVCATLVHSQGTRVGFYSQTCSRAESIVRSTVEAHFQSDPTIAPGLLRMHFHDCFVNGCDGSILIDGTEAEKTAPPNRLLRGYEVIDDAKSKLEAACPGVVSCADILALAARDSVVVTKGLSWRVPTGRRDGRTSLASDAANLPGFTDSIELQKQKFLDKGLNTQDLVTLVGGHTIGTAACQLFRYRLNNFTTDGAADPSISTAFLPQLQALCPANGDGGRRVALDTGSPNRFDNSFFSNLRDGKGILESDQKLWTDPSTRTFVERFLGIRGLLGLTFNLEFGKSMVKMSNIGVKTGTEGEIRKICSVIN</sequence>
<dbReference type="EMBL" id="CM051399">
    <property type="protein sequence ID" value="KAJ4717394.1"/>
    <property type="molecule type" value="Genomic_DNA"/>
</dbReference>
<evidence type="ECO:0000313" key="1">
    <source>
        <dbReference type="EMBL" id="KAJ4717394.1"/>
    </source>
</evidence>
<keyword evidence="2" id="KW-1185">Reference proteome</keyword>
<proteinExistence type="predicted"/>
<comment type="caution">
    <text evidence="1">The sequence shown here is derived from an EMBL/GenBank/DDBJ whole genome shotgun (WGS) entry which is preliminary data.</text>
</comment>
<keyword evidence="1" id="KW-0560">Oxidoreductase</keyword>
<accession>A0ACC1Y309</accession>
<evidence type="ECO:0000313" key="2">
    <source>
        <dbReference type="Proteomes" id="UP001164539"/>
    </source>
</evidence>
<keyword evidence="1" id="KW-0575">Peroxidase</keyword>
<protein>
    <submittedName>
        <fullName evidence="1">Peroxidase</fullName>
    </submittedName>
</protein>
<name>A0ACC1Y309_MELAZ</name>
<organism evidence="1 2">
    <name type="scientific">Melia azedarach</name>
    <name type="common">Chinaberry tree</name>
    <dbReference type="NCBI Taxonomy" id="155640"/>
    <lineage>
        <taxon>Eukaryota</taxon>
        <taxon>Viridiplantae</taxon>
        <taxon>Streptophyta</taxon>
        <taxon>Embryophyta</taxon>
        <taxon>Tracheophyta</taxon>
        <taxon>Spermatophyta</taxon>
        <taxon>Magnoliopsida</taxon>
        <taxon>eudicotyledons</taxon>
        <taxon>Gunneridae</taxon>
        <taxon>Pentapetalae</taxon>
        <taxon>rosids</taxon>
        <taxon>malvids</taxon>
        <taxon>Sapindales</taxon>
        <taxon>Meliaceae</taxon>
        <taxon>Melia</taxon>
    </lineage>
</organism>
<dbReference type="Proteomes" id="UP001164539">
    <property type="component" value="Chromosome 6"/>
</dbReference>